<keyword evidence="3" id="KW-0540">Nuclease</keyword>
<dbReference type="InterPro" id="IPR040256">
    <property type="entry name" value="At4g02000-like"/>
</dbReference>
<accession>A0A7J6X585</accession>
<dbReference type="PANTHER" id="PTHR31286">
    <property type="entry name" value="GLYCINE-RICH CELL WALL STRUCTURAL PROTEIN 1.8-LIKE"/>
    <property type="match status" value="1"/>
</dbReference>
<reference evidence="3 4" key="1">
    <citation type="submission" date="2020-06" db="EMBL/GenBank/DDBJ databases">
        <title>Transcriptomic and genomic resources for Thalictrum thalictroides and T. hernandezii: Facilitating candidate gene discovery in an emerging model plant lineage.</title>
        <authorList>
            <person name="Arias T."/>
            <person name="Riano-Pachon D.M."/>
            <person name="Di Stilio V.S."/>
        </authorList>
    </citation>
    <scope>NUCLEOTIDE SEQUENCE [LARGE SCALE GENOMIC DNA]</scope>
    <source>
        <strain evidence="4">cv. WT478/WT964</strain>
        <tissue evidence="3">Leaves</tissue>
    </source>
</reference>
<comment type="caution">
    <text evidence="3">The sequence shown here is derived from an EMBL/GenBank/DDBJ whole genome shotgun (WGS) entry which is preliminary data.</text>
</comment>
<dbReference type="PANTHER" id="PTHR31286:SF165">
    <property type="entry name" value="DUF4283 DOMAIN-CONTAINING PROTEIN"/>
    <property type="match status" value="1"/>
</dbReference>
<organism evidence="3 4">
    <name type="scientific">Thalictrum thalictroides</name>
    <name type="common">Rue-anemone</name>
    <name type="synonym">Anemone thalictroides</name>
    <dbReference type="NCBI Taxonomy" id="46969"/>
    <lineage>
        <taxon>Eukaryota</taxon>
        <taxon>Viridiplantae</taxon>
        <taxon>Streptophyta</taxon>
        <taxon>Embryophyta</taxon>
        <taxon>Tracheophyta</taxon>
        <taxon>Spermatophyta</taxon>
        <taxon>Magnoliopsida</taxon>
        <taxon>Ranunculales</taxon>
        <taxon>Ranunculaceae</taxon>
        <taxon>Thalictroideae</taxon>
        <taxon>Thalictrum</taxon>
    </lineage>
</organism>
<gene>
    <name evidence="3" type="ORF">FRX31_005513</name>
</gene>
<feature type="compositionally biased region" description="Acidic residues" evidence="1">
    <location>
        <begin position="376"/>
        <end position="386"/>
    </location>
</feature>
<evidence type="ECO:0000259" key="2">
    <source>
        <dbReference type="Pfam" id="PF14111"/>
    </source>
</evidence>
<sequence length="472" mass="53427">MNNSTLGEESRPESFKMGTLEISLQGTTPYPGIQENQASGSNSTWNTVLISKPLSAGKEELNFCKPIFVDGVLQIDEETCVEGAKEWEDTLVGFFIDKKLPFSVVKNLLEKKWQLAGQFEMLLDEDLFYFNFTSYEDRIKVLEEGSLHIMGKLFVVKPWTRQIEEDRGKIHAIPLWVNFYKVPKYLWNPKGLSLLASTIGEPQFSDKNTESKKMLSFARVCIEVKAEVELPHTIPIKAPNAKIHMVEVDYVWKPPICTSCKTFGHATERCTTHVKAPQIDNQEKTWETRRNRRREPAVIKNKGNEGPTVLPISILQNKERITAPEVPISNSFNAIQAENVEEFSFKMVAQDVEDKTTKETDTSSCSRVVESLSQEGETEEEGEISDEVEIEDGVADQMRRKTKAVAECMYADVYVGNTIVDTEIITNVQKKTQKDTGKAKLVRNDNKGHDRAKGNHKAHYGRKGKKTNDKVS</sequence>
<feature type="compositionally biased region" description="Basic and acidic residues" evidence="1">
    <location>
        <begin position="432"/>
        <end position="453"/>
    </location>
</feature>
<feature type="domain" description="DUF4283" evidence="2">
    <location>
        <begin position="84"/>
        <end position="162"/>
    </location>
</feature>
<dbReference type="InterPro" id="IPR025558">
    <property type="entry name" value="DUF4283"/>
</dbReference>
<keyword evidence="4" id="KW-1185">Reference proteome</keyword>
<dbReference type="GO" id="GO:0004527">
    <property type="term" value="F:exonuclease activity"/>
    <property type="evidence" value="ECO:0007669"/>
    <property type="project" value="UniProtKB-KW"/>
</dbReference>
<feature type="region of interest" description="Disordered" evidence="1">
    <location>
        <begin position="429"/>
        <end position="472"/>
    </location>
</feature>
<dbReference type="Proteomes" id="UP000554482">
    <property type="component" value="Unassembled WGS sequence"/>
</dbReference>
<keyword evidence="3" id="KW-0378">Hydrolase</keyword>
<proteinExistence type="predicted"/>
<evidence type="ECO:0000256" key="1">
    <source>
        <dbReference type="SAM" id="MobiDB-lite"/>
    </source>
</evidence>
<protein>
    <submittedName>
        <fullName evidence="3">Rna exonuclease</fullName>
    </submittedName>
</protein>
<dbReference type="AlphaFoldDB" id="A0A7J6X585"/>
<dbReference type="Pfam" id="PF14111">
    <property type="entry name" value="DUF4283"/>
    <property type="match status" value="1"/>
</dbReference>
<evidence type="ECO:0000313" key="3">
    <source>
        <dbReference type="EMBL" id="KAF5204899.1"/>
    </source>
</evidence>
<dbReference type="OrthoDB" id="1112099at2759"/>
<feature type="compositionally biased region" description="Basic residues" evidence="1">
    <location>
        <begin position="454"/>
        <end position="465"/>
    </location>
</feature>
<keyword evidence="3" id="KW-0269">Exonuclease</keyword>
<name>A0A7J6X585_THATH</name>
<evidence type="ECO:0000313" key="4">
    <source>
        <dbReference type="Proteomes" id="UP000554482"/>
    </source>
</evidence>
<dbReference type="EMBL" id="JABWDY010004791">
    <property type="protein sequence ID" value="KAF5204899.1"/>
    <property type="molecule type" value="Genomic_DNA"/>
</dbReference>
<feature type="region of interest" description="Disordered" evidence="1">
    <location>
        <begin position="355"/>
        <end position="386"/>
    </location>
</feature>